<dbReference type="GO" id="GO:0042025">
    <property type="term" value="C:host cell nucleus"/>
    <property type="evidence" value="ECO:0007669"/>
    <property type="project" value="UniProtKB-SubCell"/>
</dbReference>
<evidence type="ECO:0000259" key="7">
    <source>
        <dbReference type="PROSITE" id="PS51206"/>
    </source>
</evidence>
<dbReference type="InterPro" id="IPR014015">
    <property type="entry name" value="Helicase_SF3_DNA-vir"/>
</dbReference>
<evidence type="ECO:0000256" key="3">
    <source>
        <dbReference type="ARBA" id="ARBA00022705"/>
    </source>
</evidence>
<feature type="compositionally biased region" description="Low complexity" evidence="6">
    <location>
        <begin position="489"/>
        <end position="510"/>
    </location>
</feature>
<comment type="subcellular location">
    <subcellularLocation>
        <location evidence="1">Host nucleus</location>
    </subcellularLocation>
</comment>
<dbReference type="InterPro" id="IPR027417">
    <property type="entry name" value="P-loop_NTPase"/>
</dbReference>
<dbReference type="PROSITE" id="PS51206">
    <property type="entry name" value="SF3_HELICASE_1"/>
    <property type="match status" value="1"/>
</dbReference>
<evidence type="ECO:0000256" key="1">
    <source>
        <dbReference type="ARBA" id="ARBA00004147"/>
    </source>
</evidence>
<evidence type="ECO:0000256" key="5">
    <source>
        <dbReference type="ARBA" id="ARBA00022840"/>
    </source>
</evidence>
<feature type="compositionally biased region" description="Polar residues" evidence="6">
    <location>
        <begin position="478"/>
        <end position="488"/>
    </location>
</feature>
<dbReference type="Gene3D" id="3.40.50.300">
    <property type="entry name" value="P-loop containing nucleotide triphosphate hydrolases"/>
    <property type="match status" value="1"/>
</dbReference>
<dbReference type="GO" id="GO:0019079">
    <property type="term" value="P:viral genome replication"/>
    <property type="evidence" value="ECO:0007669"/>
    <property type="project" value="InterPro"/>
</dbReference>
<evidence type="ECO:0000313" key="8">
    <source>
        <dbReference type="EMBL" id="QTE03872.1"/>
    </source>
</evidence>
<organism evidence="8">
    <name type="scientific">Cygnus atratus Chaphamaparvovirus</name>
    <dbReference type="NCBI Taxonomy" id="2794485"/>
    <lineage>
        <taxon>Viruses</taxon>
        <taxon>Monodnaviria</taxon>
        <taxon>Shotokuvirae</taxon>
        <taxon>Cossaviricota</taxon>
        <taxon>Quintoviricetes</taxon>
        <taxon>Piccovirales</taxon>
        <taxon>Parvoviridae</taxon>
        <taxon>Hamaparvovirinae</taxon>
        <taxon>Chaphamaparvovirus</taxon>
    </lineage>
</organism>
<dbReference type="Pfam" id="PF01057">
    <property type="entry name" value="Parvo_NS1"/>
    <property type="match status" value="1"/>
</dbReference>
<keyword evidence="3" id="KW-0235">DNA replication</keyword>
<accession>A0A8A4XDH2</accession>
<name>A0A8A4XDH2_9VIRU</name>
<keyword evidence="4" id="KW-0547">Nucleotide-binding</keyword>
<feature type="region of interest" description="Disordered" evidence="6">
    <location>
        <begin position="569"/>
        <end position="601"/>
    </location>
</feature>
<evidence type="ECO:0000256" key="6">
    <source>
        <dbReference type="SAM" id="MobiDB-lite"/>
    </source>
</evidence>
<dbReference type="GO" id="GO:0005524">
    <property type="term" value="F:ATP binding"/>
    <property type="evidence" value="ECO:0007669"/>
    <property type="project" value="UniProtKB-KW"/>
</dbReference>
<dbReference type="SUPFAM" id="SSF52540">
    <property type="entry name" value="P-loop containing nucleoside triphosphate hydrolases"/>
    <property type="match status" value="1"/>
</dbReference>
<keyword evidence="2" id="KW-1048">Host nucleus</keyword>
<feature type="compositionally biased region" description="Low complexity" evidence="6">
    <location>
        <begin position="523"/>
        <end position="538"/>
    </location>
</feature>
<dbReference type="InterPro" id="IPR001257">
    <property type="entry name" value="Parvovirus_NS1_helicase"/>
</dbReference>
<keyword evidence="5" id="KW-0067">ATP-binding</keyword>
<protein>
    <submittedName>
        <fullName evidence="8">Nonstructural protein</fullName>
    </submittedName>
</protein>
<feature type="domain" description="SF3 helicase" evidence="7">
    <location>
        <begin position="295"/>
        <end position="437"/>
    </location>
</feature>
<dbReference type="GO" id="GO:0006260">
    <property type="term" value="P:DNA replication"/>
    <property type="evidence" value="ECO:0007669"/>
    <property type="project" value="UniProtKB-KW"/>
</dbReference>
<evidence type="ECO:0000256" key="4">
    <source>
        <dbReference type="ARBA" id="ARBA00022741"/>
    </source>
</evidence>
<proteinExistence type="predicted"/>
<dbReference type="EMBL" id="MW046459">
    <property type="protein sequence ID" value="QTE03872.1"/>
    <property type="molecule type" value="Genomic_DNA"/>
</dbReference>
<evidence type="ECO:0000256" key="2">
    <source>
        <dbReference type="ARBA" id="ARBA00022562"/>
    </source>
</evidence>
<sequence length="674" mass="75560">MQRTMAGTGRGYRRLLWRIPAGASAGTVLGEEKAVEDEENTARPISVIETESKLWNARRYICAVLQCSNSNGDVLDDYRLYSMIVNNMACNEDWCIIGEFNKDKIFHTHVLTKTGVRIDSWKRTLMSVWKDIATHPAAIEEWGDGGGLTIDCLKGQTAHKPIAIFQYMCKNPLWMVSNVHRMLQMGFDIIHWDLCARFRTEADKPDIDHANPMVKELLDIIMEKGCKTVEELMKQAPEIIVKHLHKPGISSVIQNCLTFAKCTAGTWNIQKYGAYTPDPAGIHRVLLTQGLNINDFDRDFYVWVTKQHPKRNTFELIGPSNTGKTSFIRGFAQCCPGGEIQNGLTFNFEGLVGMYWGRWDEPMLAPEVADKFKQIAEGQDCHVTVKFKKPTPLKRTPIFITTNFPIWRWCEDQRIMFINRMFSYRFKYDMSNGKFIPRTCERSCQCSSCEISREWQTSPGFASTSRLSSSKRSKTTSEQLVTGDATTESTMASRSMRTGTTSTRSISSAICTESEQSSDCAAGGSTSSTISGIHGSSTKYGSGDTDQRMGHLRTRRSTKQLDGYTITRQPMAGDSGADEQPSCSRSNEGGHPGCDVSLPGMVSMGGTKRKTEEMVLLSDAQINMDGVLESMQIDVPTKDHWMGYLSYLYHKFVSGQQGIDLHCYESPLSESDDD</sequence>
<feature type="region of interest" description="Disordered" evidence="6">
    <location>
        <begin position="460"/>
        <end position="551"/>
    </location>
</feature>
<reference evidence="8" key="1">
    <citation type="submission" date="2020-09" db="EMBL/GenBank/DDBJ databases">
        <title>Parvovirus dark matter in the feces of wild birds.</title>
        <authorList>
            <person name="Dai Z."/>
            <person name="Yang S."/>
            <person name="Zhang W."/>
        </authorList>
    </citation>
    <scope>NUCLEOTIDE SEQUENCE</scope>
    <source>
        <strain evidence="8">Bls219par07</strain>
    </source>
</reference>